<dbReference type="GO" id="GO:0016301">
    <property type="term" value="F:kinase activity"/>
    <property type="evidence" value="ECO:0007669"/>
    <property type="project" value="UniProtKB-KW"/>
</dbReference>
<keyword evidence="2" id="KW-0813">Transport</keyword>
<evidence type="ECO:0000256" key="1">
    <source>
        <dbReference type="ARBA" id="ARBA00004651"/>
    </source>
</evidence>
<accession>A0A0S2M3E7</accession>
<dbReference type="InterPro" id="IPR050558">
    <property type="entry name" value="PTS_Sugar-Specific_Components"/>
</dbReference>
<evidence type="ECO:0000259" key="13">
    <source>
        <dbReference type="PROSITE" id="PS51093"/>
    </source>
</evidence>
<dbReference type="OrthoDB" id="9797715at2"/>
<evidence type="ECO:0000256" key="3">
    <source>
        <dbReference type="ARBA" id="ARBA00022475"/>
    </source>
</evidence>
<evidence type="ECO:0000256" key="9">
    <source>
        <dbReference type="ARBA" id="ARBA00022989"/>
    </source>
</evidence>
<evidence type="ECO:0000256" key="2">
    <source>
        <dbReference type="ARBA" id="ARBA00022448"/>
    </source>
</evidence>
<dbReference type="SUPFAM" id="SSF55604">
    <property type="entry name" value="Glucose permease domain IIB"/>
    <property type="match status" value="1"/>
</dbReference>
<evidence type="ECO:0000256" key="5">
    <source>
        <dbReference type="ARBA" id="ARBA00022679"/>
    </source>
</evidence>
<gene>
    <name evidence="16" type="ORF">AS189_18100</name>
</gene>
<dbReference type="InterPro" id="IPR001127">
    <property type="entry name" value="PTS_EIIA_1_perm"/>
</dbReference>
<dbReference type="GO" id="GO:0008982">
    <property type="term" value="F:protein-N(PI)-phosphohistidine-sugar phosphotransferase activity"/>
    <property type="evidence" value="ECO:0007669"/>
    <property type="project" value="InterPro"/>
</dbReference>
<dbReference type="Pfam" id="PF02378">
    <property type="entry name" value="PTS_EIIC"/>
    <property type="match status" value="1"/>
</dbReference>
<keyword evidence="10 12" id="KW-0472">Membrane</keyword>
<evidence type="ECO:0000259" key="15">
    <source>
        <dbReference type="PROSITE" id="PS51103"/>
    </source>
</evidence>
<evidence type="ECO:0000256" key="6">
    <source>
        <dbReference type="ARBA" id="ARBA00022683"/>
    </source>
</evidence>
<dbReference type="PROSITE" id="PS00371">
    <property type="entry name" value="PTS_EIIA_TYPE_1_HIS"/>
    <property type="match status" value="1"/>
</dbReference>
<dbReference type="FunFam" id="2.70.70.10:FF:000001">
    <property type="entry name" value="PTS system glucose-specific IIA component"/>
    <property type="match status" value="1"/>
</dbReference>
<feature type="transmembrane region" description="Helical" evidence="12">
    <location>
        <begin position="294"/>
        <end position="312"/>
    </location>
</feature>
<dbReference type="InterPro" id="IPR018113">
    <property type="entry name" value="PTrfase_EIIB_Cys"/>
</dbReference>
<evidence type="ECO:0000256" key="12">
    <source>
        <dbReference type="SAM" id="Phobius"/>
    </source>
</evidence>
<feature type="domain" description="PTS EIIA type-1" evidence="13">
    <location>
        <begin position="502"/>
        <end position="606"/>
    </location>
</feature>
<dbReference type="NCBIfam" id="TIGR01995">
    <property type="entry name" value="PTS-II-ABC-beta"/>
    <property type="match status" value="1"/>
</dbReference>
<keyword evidence="8" id="KW-0418">Kinase</keyword>
<dbReference type="InterPro" id="IPR036878">
    <property type="entry name" value="Glu_permease_IIB"/>
</dbReference>
<dbReference type="InterPro" id="IPR011055">
    <property type="entry name" value="Dup_hybrid_motif"/>
</dbReference>
<dbReference type="Pfam" id="PF00358">
    <property type="entry name" value="PTS_EIIA_1"/>
    <property type="match status" value="1"/>
</dbReference>
<evidence type="ECO:0000256" key="10">
    <source>
        <dbReference type="ARBA" id="ARBA00023136"/>
    </source>
</evidence>
<evidence type="ECO:0000313" key="16">
    <source>
        <dbReference type="EMBL" id="ALO68048.1"/>
    </source>
</evidence>
<evidence type="ECO:0000256" key="4">
    <source>
        <dbReference type="ARBA" id="ARBA00022597"/>
    </source>
</evidence>
<dbReference type="PANTHER" id="PTHR30175">
    <property type="entry name" value="PHOSPHOTRANSFERASE SYSTEM TRANSPORT PROTEIN"/>
    <property type="match status" value="1"/>
</dbReference>
<dbReference type="InterPro" id="IPR011297">
    <property type="entry name" value="PTS_IIABC_b_glu"/>
</dbReference>
<feature type="transmembrane region" description="Helical" evidence="12">
    <location>
        <begin position="145"/>
        <end position="165"/>
    </location>
</feature>
<feature type="domain" description="PTS EIIB type-1" evidence="14">
    <location>
        <begin position="7"/>
        <end position="89"/>
    </location>
</feature>
<feature type="transmembrane region" description="Helical" evidence="12">
    <location>
        <begin position="177"/>
        <end position="196"/>
    </location>
</feature>
<feature type="transmembrane region" description="Helical" evidence="12">
    <location>
        <begin position="318"/>
        <end position="341"/>
    </location>
</feature>
<proteinExistence type="predicted"/>
<name>A0A0S2M3E7_9MICC</name>
<dbReference type="InterPro" id="IPR013013">
    <property type="entry name" value="PTS_EIIC_1"/>
</dbReference>
<protein>
    <submittedName>
        <fullName evidence="16">PTS beta-glucoside transporter subunit IIABC</fullName>
    </submittedName>
</protein>
<reference evidence="16 17" key="2">
    <citation type="journal article" date="2016" name="J. Biotechnol.">
        <title>Complete genome sequence of Arthrobacter alpinus ERGS4:06, a yellow pigmented bacterium tolerant to cold and radiations isolated from Sikkim Himalaya.</title>
        <authorList>
            <person name="Kumar R."/>
            <person name="Singh D."/>
            <person name="Swarnkar M.K."/>
            <person name="Singh A.K."/>
            <person name="Kumar S."/>
        </authorList>
    </citation>
    <scope>NUCLEOTIDE SEQUENCE [LARGE SCALE GENOMIC DNA]</scope>
    <source>
        <strain evidence="16 17">ERGS4:06</strain>
    </source>
</reference>
<dbReference type="PROSITE" id="PS51098">
    <property type="entry name" value="PTS_EIIB_TYPE_1"/>
    <property type="match status" value="1"/>
</dbReference>
<feature type="transmembrane region" description="Helical" evidence="12">
    <location>
        <begin position="116"/>
        <end position="139"/>
    </location>
</feature>
<feature type="transmembrane region" description="Helical" evidence="12">
    <location>
        <begin position="353"/>
        <end position="372"/>
    </location>
</feature>
<dbReference type="PROSITE" id="PS01035">
    <property type="entry name" value="PTS_EIIB_TYPE_1_CYS"/>
    <property type="match status" value="1"/>
</dbReference>
<keyword evidence="7 12" id="KW-0812">Transmembrane</keyword>
<dbReference type="SUPFAM" id="SSF51261">
    <property type="entry name" value="Duplicated hybrid motif"/>
    <property type="match status" value="1"/>
</dbReference>
<dbReference type="Gene3D" id="3.30.1360.60">
    <property type="entry name" value="Glucose permease domain IIB"/>
    <property type="match status" value="1"/>
</dbReference>
<sequence>MASVNYRTLAADILEGVGGEKNIATATHCATRLRLTLRDDAQANTAAVEKLPGVITVMKAGGQYQVVIGNEVPTVFAEMGKISRFGGDDSPAEESPAKGNVFNRFIQMVSAIFQPILWPMAAAGLFKAFLSMAGTFGWMSAENSTYVILNAAADALFYFLPLFLAITAARRFKANQFTAMAIAGALVYPSIVALNGTQSDFVGIPFAVMNYTSSVIPVIVAVWLLGYLERFLLKALPSAIRNFMTPLLAMAIMVPLTLLTVGPATIFLANGLSSGITAMFTSVPWLAGAVMGGFWQVFVVFGMHWGLVPVMINEIATTGYSVMMAPLVPAVLAQSAAMLAIAIRSHSAKRREVAAPAAFSGFLAGVTEPGIYGVNLPLKKPFYFGIIGGAIGGAIAAIGGSAASAFVFPSLIGLPAFTSFGSFATLLVGTAIAIAIGFLLTFFFGPRETPDTVDAGSRDAAVDGVTAGATSETDVAAEKVTGNVVVLAPVTGTAVALSEVPDKVFASGAMGTGLAFIPEQDTVHSPVSGTVQVAMKTGHAYGLKTDSGVEVLVHIGIDTVQMQGEGFTAAVTRGQRVEAGDLLATIDRAKIKEAGFNDMTIMVVTNTKKLTAVVPVGEGHMDHGVPALDIEL</sequence>
<dbReference type="Gene3D" id="2.70.70.10">
    <property type="entry name" value="Glucose Permease (Domain IIA)"/>
    <property type="match status" value="1"/>
</dbReference>
<dbReference type="GO" id="GO:0005886">
    <property type="term" value="C:plasma membrane"/>
    <property type="evidence" value="ECO:0007669"/>
    <property type="project" value="UniProtKB-SubCell"/>
</dbReference>
<keyword evidence="5" id="KW-0808">Transferase</keyword>
<dbReference type="GO" id="GO:0015771">
    <property type="term" value="P:trehalose transport"/>
    <property type="evidence" value="ECO:0007669"/>
    <property type="project" value="TreeGrafter"/>
</dbReference>
<dbReference type="GO" id="GO:0090589">
    <property type="term" value="F:protein-phosphocysteine-trehalose phosphotransferase system transporter activity"/>
    <property type="evidence" value="ECO:0007669"/>
    <property type="project" value="TreeGrafter"/>
</dbReference>
<dbReference type="PANTHER" id="PTHR30175:SF1">
    <property type="entry name" value="PTS SYSTEM ARBUTIN-, CELLOBIOSE-, AND SALICIN-SPECIFIC EIIBC COMPONENT-RELATED"/>
    <property type="match status" value="1"/>
</dbReference>
<dbReference type="PROSITE" id="PS51093">
    <property type="entry name" value="PTS_EIIA_TYPE_1"/>
    <property type="match status" value="1"/>
</dbReference>
<keyword evidence="3" id="KW-1003">Cell membrane</keyword>
<dbReference type="EMBL" id="CP013200">
    <property type="protein sequence ID" value="ALO68048.1"/>
    <property type="molecule type" value="Genomic_DNA"/>
</dbReference>
<feature type="domain" description="PTS EIIC type-1" evidence="15">
    <location>
        <begin position="107"/>
        <end position="460"/>
    </location>
</feature>
<dbReference type="PROSITE" id="PS51103">
    <property type="entry name" value="PTS_EIIC_TYPE_1"/>
    <property type="match status" value="1"/>
</dbReference>
<feature type="transmembrane region" description="Helical" evidence="12">
    <location>
        <begin position="384"/>
        <end position="408"/>
    </location>
</feature>
<evidence type="ECO:0000259" key="14">
    <source>
        <dbReference type="PROSITE" id="PS51098"/>
    </source>
</evidence>
<evidence type="ECO:0000256" key="11">
    <source>
        <dbReference type="PROSITE-ProRule" id="PRU00421"/>
    </source>
</evidence>
<evidence type="ECO:0000256" key="7">
    <source>
        <dbReference type="ARBA" id="ARBA00022692"/>
    </source>
</evidence>
<organism evidence="16 17">
    <name type="scientific">Arthrobacter alpinus</name>
    <dbReference type="NCBI Taxonomy" id="656366"/>
    <lineage>
        <taxon>Bacteria</taxon>
        <taxon>Bacillati</taxon>
        <taxon>Actinomycetota</taxon>
        <taxon>Actinomycetes</taxon>
        <taxon>Micrococcales</taxon>
        <taxon>Micrococcaceae</taxon>
        <taxon>Arthrobacter</taxon>
    </lineage>
</organism>
<evidence type="ECO:0000313" key="17">
    <source>
        <dbReference type="Proteomes" id="UP000059574"/>
    </source>
</evidence>
<dbReference type="FunFam" id="3.30.1360.60:FF:000001">
    <property type="entry name" value="PTS system glucose-specific IIBC component PtsG"/>
    <property type="match status" value="1"/>
</dbReference>
<feature type="transmembrane region" description="Helical" evidence="12">
    <location>
        <begin position="240"/>
        <end position="261"/>
    </location>
</feature>
<evidence type="ECO:0000256" key="8">
    <source>
        <dbReference type="ARBA" id="ARBA00022777"/>
    </source>
</evidence>
<dbReference type="Pfam" id="PF00367">
    <property type="entry name" value="PTS_EIIB"/>
    <property type="match status" value="1"/>
</dbReference>
<feature type="transmembrane region" description="Helical" evidence="12">
    <location>
        <begin position="208"/>
        <end position="228"/>
    </location>
</feature>
<dbReference type="InterPro" id="IPR003352">
    <property type="entry name" value="PTS_EIIC"/>
</dbReference>
<dbReference type="RefSeq" id="WP_062292109.1">
    <property type="nucleotide sequence ID" value="NZ_CP013200.1"/>
</dbReference>
<dbReference type="CDD" id="cd00212">
    <property type="entry name" value="PTS_IIB_glc"/>
    <property type="match status" value="1"/>
</dbReference>
<keyword evidence="9 12" id="KW-1133">Transmembrane helix</keyword>
<dbReference type="GO" id="GO:0009401">
    <property type="term" value="P:phosphoenolpyruvate-dependent sugar phosphotransferase system"/>
    <property type="evidence" value="ECO:0007669"/>
    <property type="project" value="UniProtKB-KW"/>
</dbReference>
<feature type="transmembrane region" description="Helical" evidence="12">
    <location>
        <begin position="420"/>
        <end position="444"/>
    </location>
</feature>
<comment type="subcellular location">
    <subcellularLocation>
        <location evidence="1">Cell membrane</location>
        <topology evidence="1">Multi-pass membrane protein</topology>
    </subcellularLocation>
</comment>
<dbReference type="InterPro" id="IPR001996">
    <property type="entry name" value="PTS_IIB_1"/>
</dbReference>
<dbReference type="AlphaFoldDB" id="A0A0S2M3E7"/>
<feature type="active site" description="Phosphocysteine intermediate; for EIIB activity" evidence="11">
    <location>
        <position position="29"/>
    </location>
</feature>
<keyword evidence="4" id="KW-0762">Sugar transport</keyword>
<keyword evidence="6" id="KW-0598">Phosphotransferase system</keyword>
<reference evidence="17" key="1">
    <citation type="submission" date="2015-11" db="EMBL/GenBank/DDBJ databases">
        <authorList>
            <person name="Kumar R."/>
            <person name="Singh D."/>
            <person name="Swarnkar M.K."/>
            <person name="Singh A.K."/>
            <person name="Kumar S."/>
        </authorList>
    </citation>
    <scope>NUCLEOTIDE SEQUENCE [LARGE SCALE GENOMIC DNA]</scope>
    <source>
        <strain evidence="17">ERGS4:06</strain>
    </source>
</reference>
<dbReference type="NCBIfam" id="TIGR00830">
    <property type="entry name" value="PTBA"/>
    <property type="match status" value="1"/>
</dbReference>
<dbReference type="Proteomes" id="UP000059574">
    <property type="component" value="Chromosome"/>
</dbReference>